<gene>
    <name evidence="2" type="ORF">A3D06_02195</name>
</gene>
<comment type="caution">
    <text evidence="2">The sequence shown here is derived from an EMBL/GenBank/DDBJ whole genome shotgun (WGS) entry which is preliminary data.</text>
</comment>
<dbReference type="AlphaFoldDB" id="A0A1F7HEC0"/>
<protein>
    <submittedName>
        <fullName evidence="2">Uncharacterized protein</fullName>
    </submittedName>
</protein>
<proteinExistence type="predicted"/>
<feature type="region of interest" description="Disordered" evidence="1">
    <location>
        <begin position="115"/>
        <end position="175"/>
    </location>
</feature>
<feature type="compositionally biased region" description="Basic and acidic residues" evidence="1">
    <location>
        <begin position="115"/>
        <end position="124"/>
    </location>
</feature>
<evidence type="ECO:0000313" key="3">
    <source>
        <dbReference type="Proteomes" id="UP000177027"/>
    </source>
</evidence>
<sequence>MKQKIKQKTLETAEHIKQNTAEAIRQNFTEIKAELLSQLSGKEPTPEQKGNKNFTPFNEEVRKKMGEHYDKQDQNQLDEVRKKLAKEADPQEAIRRQFEFMKKEEREAIEALQREEMERKRKEEEEQQMLLQQQQQAHAQIGNEPSTKQKRGMLFGGKKKRQTQTVETKIGKGKQ</sequence>
<feature type="compositionally biased region" description="Basic and acidic residues" evidence="1">
    <location>
        <begin position="59"/>
        <end position="76"/>
    </location>
</feature>
<evidence type="ECO:0000313" key="2">
    <source>
        <dbReference type="EMBL" id="OGK29112.1"/>
    </source>
</evidence>
<accession>A0A1F7HEC0</accession>
<dbReference type="Proteomes" id="UP000177027">
    <property type="component" value="Unassembled WGS sequence"/>
</dbReference>
<name>A0A1F7HEC0_9BACT</name>
<feature type="region of interest" description="Disordered" evidence="1">
    <location>
        <begin position="38"/>
        <end position="76"/>
    </location>
</feature>
<reference evidence="2 3" key="1">
    <citation type="journal article" date="2016" name="Nat. Commun.">
        <title>Thousands of microbial genomes shed light on interconnected biogeochemical processes in an aquifer system.</title>
        <authorList>
            <person name="Anantharaman K."/>
            <person name="Brown C.T."/>
            <person name="Hug L.A."/>
            <person name="Sharon I."/>
            <person name="Castelle C.J."/>
            <person name="Probst A.J."/>
            <person name="Thomas B.C."/>
            <person name="Singh A."/>
            <person name="Wilkins M.J."/>
            <person name="Karaoz U."/>
            <person name="Brodie E.L."/>
            <person name="Williams K.H."/>
            <person name="Hubbard S.S."/>
            <person name="Banfield J.F."/>
        </authorList>
    </citation>
    <scope>NUCLEOTIDE SEQUENCE [LARGE SCALE GENOMIC DNA]</scope>
</reference>
<dbReference type="EMBL" id="MFZS01000018">
    <property type="protein sequence ID" value="OGK29112.1"/>
    <property type="molecule type" value="Genomic_DNA"/>
</dbReference>
<evidence type="ECO:0000256" key="1">
    <source>
        <dbReference type="SAM" id="MobiDB-lite"/>
    </source>
</evidence>
<organism evidence="2 3">
    <name type="scientific">Candidatus Roizmanbacteria bacterium RIFCSPHIGHO2_02_FULL_40_9</name>
    <dbReference type="NCBI Taxonomy" id="1802042"/>
    <lineage>
        <taxon>Bacteria</taxon>
        <taxon>Candidatus Roizmaniibacteriota</taxon>
    </lineage>
</organism>